<protein>
    <submittedName>
        <fullName evidence="2">Uncharacterized protein</fullName>
    </submittedName>
</protein>
<organism evidence="2 3">
    <name type="scientific">Streptomyces aurantiacus JA 4570</name>
    <dbReference type="NCBI Taxonomy" id="1286094"/>
    <lineage>
        <taxon>Bacteria</taxon>
        <taxon>Bacillati</taxon>
        <taxon>Actinomycetota</taxon>
        <taxon>Actinomycetes</taxon>
        <taxon>Kitasatosporales</taxon>
        <taxon>Streptomycetaceae</taxon>
        <taxon>Streptomyces</taxon>
        <taxon>Streptomyces aurantiacus group</taxon>
    </lineage>
</organism>
<dbReference type="EMBL" id="AOPZ01000311">
    <property type="protein sequence ID" value="EPH41465.1"/>
    <property type="molecule type" value="Genomic_DNA"/>
</dbReference>
<dbReference type="AlphaFoldDB" id="S3ZST3"/>
<evidence type="ECO:0000313" key="3">
    <source>
        <dbReference type="Proteomes" id="UP000014629"/>
    </source>
</evidence>
<name>S3ZST3_9ACTN</name>
<accession>S3ZST3</accession>
<sequence length="35" mass="3443">MHNPAGAARPRTPAVPATHGSPAGGHVQYGGLPVL</sequence>
<dbReference type="Proteomes" id="UP000014629">
    <property type="component" value="Unassembled WGS sequence"/>
</dbReference>
<gene>
    <name evidence="2" type="ORF">STRAU_5469</name>
</gene>
<feature type="region of interest" description="Disordered" evidence="1">
    <location>
        <begin position="1"/>
        <end position="35"/>
    </location>
</feature>
<evidence type="ECO:0000313" key="2">
    <source>
        <dbReference type="EMBL" id="EPH41465.1"/>
    </source>
</evidence>
<evidence type="ECO:0000256" key="1">
    <source>
        <dbReference type="SAM" id="MobiDB-lite"/>
    </source>
</evidence>
<comment type="caution">
    <text evidence="2">The sequence shown here is derived from an EMBL/GenBank/DDBJ whole genome shotgun (WGS) entry which is preliminary data.</text>
</comment>
<keyword evidence="3" id="KW-1185">Reference proteome</keyword>
<feature type="compositionally biased region" description="Low complexity" evidence="1">
    <location>
        <begin position="1"/>
        <end position="18"/>
    </location>
</feature>
<proteinExistence type="predicted"/>
<reference evidence="2 3" key="1">
    <citation type="submission" date="2013-02" db="EMBL/GenBank/DDBJ databases">
        <title>Draft Genome Sequence of Streptomyces aurantiacus, Which Produces Setomimycin.</title>
        <authorList>
            <person name="Gruening B.A."/>
            <person name="Praeg A."/>
            <person name="Erxleben A."/>
            <person name="Guenther S."/>
            <person name="Mueller M."/>
        </authorList>
    </citation>
    <scope>NUCLEOTIDE SEQUENCE [LARGE SCALE GENOMIC DNA]</scope>
    <source>
        <strain evidence="2 3">JA 4570</strain>
    </source>
</reference>